<evidence type="ECO:0000256" key="1">
    <source>
        <dbReference type="ARBA" id="ARBA00004141"/>
    </source>
</evidence>
<accession>A0A835Y3M5</accession>
<gene>
    <name evidence="9" type="ORF">HYH03_006367</name>
</gene>
<keyword evidence="5 7" id="KW-0472">Membrane</keyword>
<name>A0A835Y3M5_9CHLO</name>
<evidence type="ECO:0000256" key="3">
    <source>
        <dbReference type="ARBA" id="ARBA00022692"/>
    </source>
</evidence>
<feature type="transmembrane region" description="Helical" evidence="7">
    <location>
        <begin position="281"/>
        <end position="302"/>
    </location>
</feature>
<dbReference type="InterPro" id="IPR024041">
    <property type="entry name" value="NH4_transpt_AmtB-like_dom"/>
</dbReference>
<dbReference type="OrthoDB" id="534912at2759"/>
<organism evidence="9 10">
    <name type="scientific">Edaphochlamys debaryana</name>
    <dbReference type="NCBI Taxonomy" id="47281"/>
    <lineage>
        <taxon>Eukaryota</taxon>
        <taxon>Viridiplantae</taxon>
        <taxon>Chlorophyta</taxon>
        <taxon>core chlorophytes</taxon>
        <taxon>Chlorophyceae</taxon>
        <taxon>CS clade</taxon>
        <taxon>Chlamydomonadales</taxon>
        <taxon>Chlamydomonadales incertae sedis</taxon>
        <taxon>Edaphochlamys</taxon>
    </lineage>
</organism>
<dbReference type="PANTHER" id="PTHR11730:SF60">
    <property type="entry name" value="RH50, ISOFORM D"/>
    <property type="match status" value="1"/>
</dbReference>
<evidence type="ECO:0000256" key="7">
    <source>
        <dbReference type="SAM" id="Phobius"/>
    </source>
</evidence>
<feature type="transmembrane region" description="Helical" evidence="7">
    <location>
        <begin position="106"/>
        <end position="127"/>
    </location>
</feature>
<evidence type="ECO:0000313" key="9">
    <source>
        <dbReference type="EMBL" id="KAG2495420.1"/>
    </source>
</evidence>
<dbReference type="PRINTS" id="PR00342">
    <property type="entry name" value="RHESUSRHD"/>
</dbReference>
<feature type="compositionally biased region" description="Pro residues" evidence="6">
    <location>
        <begin position="553"/>
        <end position="566"/>
    </location>
</feature>
<keyword evidence="3 7" id="KW-0812">Transmembrane</keyword>
<keyword evidence="10" id="KW-1185">Reference proteome</keyword>
<comment type="caution">
    <text evidence="9">The sequence shown here is derived from an EMBL/GenBank/DDBJ whole genome shotgun (WGS) entry which is preliminary data.</text>
</comment>
<proteinExistence type="inferred from homology"/>
<dbReference type="SUPFAM" id="SSF111352">
    <property type="entry name" value="Ammonium transporter"/>
    <property type="match status" value="1"/>
</dbReference>
<comment type="similarity">
    <text evidence="2">Belongs to the ammonium transporter (TC 2.A.49) family. Rh subfamily.</text>
</comment>
<feature type="transmembrane region" description="Helical" evidence="7">
    <location>
        <begin position="36"/>
        <end position="55"/>
    </location>
</feature>
<evidence type="ECO:0000256" key="2">
    <source>
        <dbReference type="ARBA" id="ARBA00011036"/>
    </source>
</evidence>
<feature type="transmembrane region" description="Helical" evidence="7">
    <location>
        <begin position="139"/>
        <end position="161"/>
    </location>
</feature>
<evidence type="ECO:0000313" key="10">
    <source>
        <dbReference type="Proteomes" id="UP000612055"/>
    </source>
</evidence>
<dbReference type="GO" id="GO:0097272">
    <property type="term" value="P:ammonium homeostasis"/>
    <property type="evidence" value="ECO:0007669"/>
    <property type="project" value="TreeGrafter"/>
</dbReference>
<evidence type="ECO:0000256" key="6">
    <source>
        <dbReference type="SAM" id="MobiDB-lite"/>
    </source>
</evidence>
<feature type="region of interest" description="Disordered" evidence="6">
    <location>
        <begin position="469"/>
        <end position="501"/>
    </location>
</feature>
<dbReference type="InterPro" id="IPR002229">
    <property type="entry name" value="RhesusRHD"/>
</dbReference>
<evidence type="ECO:0000259" key="8">
    <source>
        <dbReference type="Pfam" id="PF00909"/>
    </source>
</evidence>
<dbReference type="PANTHER" id="PTHR11730">
    <property type="entry name" value="AMMONIUM TRANSPORTER"/>
    <property type="match status" value="1"/>
</dbReference>
<feature type="transmembrane region" description="Helical" evidence="7">
    <location>
        <begin position="409"/>
        <end position="431"/>
    </location>
</feature>
<dbReference type="AlphaFoldDB" id="A0A835Y3M5"/>
<dbReference type="GO" id="GO:0008519">
    <property type="term" value="F:ammonium channel activity"/>
    <property type="evidence" value="ECO:0007669"/>
    <property type="project" value="InterPro"/>
</dbReference>
<dbReference type="Proteomes" id="UP000612055">
    <property type="component" value="Unassembled WGS sequence"/>
</dbReference>
<feature type="region of interest" description="Disordered" evidence="6">
    <location>
        <begin position="553"/>
        <end position="593"/>
    </location>
</feature>
<feature type="transmembrane region" description="Helical" evidence="7">
    <location>
        <begin position="199"/>
        <end position="217"/>
    </location>
</feature>
<feature type="transmembrane region" description="Helical" evidence="7">
    <location>
        <begin position="168"/>
        <end position="187"/>
    </location>
</feature>
<reference evidence="9" key="1">
    <citation type="journal article" date="2020" name="bioRxiv">
        <title>Comparative genomics of Chlamydomonas.</title>
        <authorList>
            <person name="Craig R.J."/>
            <person name="Hasan A.R."/>
            <person name="Ness R.W."/>
            <person name="Keightley P.D."/>
        </authorList>
    </citation>
    <scope>NUCLEOTIDE SEQUENCE</scope>
    <source>
        <strain evidence="9">CCAP 11/70</strain>
    </source>
</reference>
<feature type="transmembrane region" description="Helical" evidence="7">
    <location>
        <begin position="75"/>
        <end position="94"/>
    </location>
</feature>
<feature type="transmembrane region" description="Helical" evidence="7">
    <location>
        <begin position="238"/>
        <end position="261"/>
    </location>
</feature>
<evidence type="ECO:0000256" key="4">
    <source>
        <dbReference type="ARBA" id="ARBA00022989"/>
    </source>
</evidence>
<feature type="domain" description="Ammonium transporter AmtB-like" evidence="8">
    <location>
        <begin position="55"/>
        <end position="434"/>
    </location>
</feature>
<dbReference type="Pfam" id="PF00909">
    <property type="entry name" value="Ammonium_transp"/>
    <property type="match status" value="1"/>
</dbReference>
<dbReference type="Gene3D" id="1.10.3430.10">
    <property type="entry name" value="Ammonium transporter AmtB like domains"/>
    <property type="match status" value="1"/>
</dbReference>
<comment type="subcellular location">
    <subcellularLocation>
        <location evidence="1">Membrane</location>
        <topology evidence="1">Multi-pass membrane protein</topology>
    </subcellularLocation>
</comment>
<feature type="compositionally biased region" description="Basic and acidic residues" evidence="6">
    <location>
        <begin position="474"/>
        <end position="489"/>
    </location>
</feature>
<evidence type="ECO:0000256" key="5">
    <source>
        <dbReference type="ARBA" id="ARBA00023136"/>
    </source>
</evidence>
<dbReference type="InterPro" id="IPR029020">
    <property type="entry name" value="Ammonium/urea_transptr"/>
</dbReference>
<dbReference type="GO" id="GO:0005886">
    <property type="term" value="C:plasma membrane"/>
    <property type="evidence" value="ECO:0007669"/>
    <property type="project" value="InterPro"/>
</dbReference>
<keyword evidence="4 7" id="KW-1133">Transmembrane helix</keyword>
<dbReference type="EMBL" id="JAEHOE010000024">
    <property type="protein sequence ID" value="KAG2495420.1"/>
    <property type="molecule type" value="Genomic_DNA"/>
</dbReference>
<feature type="transmembrane region" description="Helical" evidence="7">
    <location>
        <begin position="369"/>
        <end position="389"/>
    </location>
</feature>
<feature type="transmembrane region" description="Helical" evidence="7">
    <location>
        <begin position="338"/>
        <end position="357"/>
    </location>
</feature>
<protein>
    <recommendedName>
        <fullName evidence="8">Ammonium transporter AmtB-like domain-containing protein</fullName>
    </recommendedName>
</protein>
<sequence length="593" mass="62883">MMPKASATESLSNHTRLEKSWSHVGIPDREGQMRKGFVPSLAGIFIVILGLFFGLVQYTEVGENAMDQVHRYYTYFIDVQIMIFVGFGFLMTFMRRYSLGAVSLNYFGSALMMLEAILVIGATQQGFWNQKASKIQIDIELLIDCSFCAGSGMIAFGAIIGKASPTQLLWLLVWQVPLYALNQHLVIYTFKALDMGGTIVIHLFGAYYGLAASLMLSRRQPLHGLDHPKNSSAYLNDVFSMVGTLFLWIYWPSFNGALASVAPESLETATDAQKMSQFLCIVNTLLSLLGAVLSVFATSALVTGRISMLHVQNSTLAGGVAMGAACTLRMTPGGALCVGLFAGCVSTLGFSFLTPFLDRTIGLGDTCGVHNLHGIPAILGTLVAGLASLGQHSDYLMYGTGREQLGWEVLAGVVTLAIAISGGLLGAWVVTALNLTRAEDMAVPELFDDGPWWEGQRVEPLPVSSSVHVMGGATRRDGTTHRSNADRSRAGGSATSHHGLRRPEGALALALTAAGVPADPSNTGAAAAFATNHAVHGVALYIHAPGSGAFTPLPAPGAPAAPPPDAPLFASQRDSEPRPVQPMGVDQGGVDRV</sequence>